<comment type="caution">
    <text evidence="2">The sequence shown here is derived from an EMBL/GenBank/DDBJ whole genome shotgun (WGS) entry which is preliminary data.</text>
</comment>
<feature type="signal peptide" evidence="1">
    <location>
        <begin position="1"/>
        <end position="21"/>
    </location>
</feature>
<sequence length="403" mass="40331">MVRIFNASLLTILALFLAACGGSSPPPPSSITLTVDPGVGFNAAAYQVGSGPWQTLNLSGSPLTGTFNLNGETKYGVAVRCSSLVVRVIQATAGELPNPKLACSASAPSTVAFTLNLSVASSLFASGDQVCVNSGNCQPAAASMSIALNLTPGTQDLLVTLQNGSAVKVAKVLKGVSVSAGGNHSASLGTSDQLPVVNLSLPTPPAGYTLSGPGVGVLYLSAGGAQGGVNASLTSYRPVSGFSSGDLYGAIAAATGSNASLSSLEAFSGGAPILSLPAPWASSSLTVNQTAHPSVSGLSRSEADLRWYKLYLQIPAQIYYTAFVSKGWLGSTTTYALPDLSSPLGYVAPSSGSGSFELSAFFSNKAALALGPGTTSPQAGDYLREAKVSTSSFSLGGGSISLP</sequence>
<name>A0A399EFZ9_9DEIN</name>
<dbReference type="Proteomes" id="UP000265800">
    <property type="component" value="Unassembled WGS sequence"/>
</dbReference>
<protein>
    <submittedName>
        <fullName evidence="2">Uncharacterized protein</fullName>
    </submittedName>
</protein>
<gene>
    <name evidence="2" type="ORF">Mlute_02146</name>
</gene>
<reference evidence="2 3" key="1">
    <citation type="submission" date="2018-08" db="EMBL/GenBank/DDBJ databases">
        <title>Meiothermus luteus KCTC 52599 genome sequencing project.</title>
        <authorList>
            <person name="Da Costa M.S."/>
            <person name="Albuquerque L."/>
            <person name="Raposo P."/>
            <person name="Froufe H.J.C."/>
            <person name="Barroso C.S."/>
            <person name="Egas C."/>
        </authorList>
    </citation>
    <scope>NUCLEOTIDE SEQUENCE [LARGE SCALE GENOMIC DNA]</scope>
    <source>
        <strain evidence="2 3">KCTC 52599</strain>
    </source>
</reference>
<evidence type="ECO:0000256" key="1">
    <source>
        <dbReference type="SAM" id="SignalP"/>
    </source>
</evidence>
<dbReference type="OrthoDB" id="25223at2"/>
<keyword evidence="3" id="KW-1185">Reference proteome</keyword>
<dbReference type="EMBL" id="QWKZ01000077">
    <property type="protein sequence ID" value="RIH83594.1"/>
    <property type="molecule type" value="Genomic_DNA"/>
</dbReference>
<evidence type="ECO:0000313" key="3">
    <source>
        <dbReference type="Proteomes" id="UP000265800"/>
    </source>
</evidence>
<evidence type="ECO:0000313" key="2">
    <source>
        <dbReference type="EMBL" id="RIH83594.1"/>
    </source>
</evidence>
<organism evidence="2 3">
    <name type="scientific">Meiothermus luteus</name>
    <dbReference type="NCBI Taxonomy" id="2026184"/>
    <lineage>
        <taxon>Bacteria</taxon>
        <taxon>Thermotogati</taxon>
        <taxon>Deinococcota</taxon>
        <taxon>Deinococci</taxon>
        <taxon>Thermales</taxon>
        <taxon>Thermaceae</taxon>
        <taxon>Meiothermus</taxon>
    </lineage>
</organism>
<dbReference type="PROSITE" id="PS51257">
    <property type="entry name" value="PROKAR_LIPOPROTEIN"/>
    <property type="match status" value="1"/>
</dbReference>
<feature type="chain" id="PRO_5017433082" evidence="1">
    <location>
        <begin position="22"/>
        <end position="403"/>
    </location>
</feature>
<keyword evidence="1" id="KW-0732">Signal</keyword>
<accession>A0A399EFZ9</accession>
<dbReference type="RefSeq" id="WP_119360695.1">
    <property type="nucleotide sequence ID" value="NZ_QWKZ01000077.1"/>
</dbReference>
<proteinExistence type="predicted"/>
<dbReference type="AlphaFoldDB" id="A0A399EFZ9"/>